<keyword evidence="1" id="KW-0472">Membrane</keyword>
<accession>V7HVS9</accession>
<keyword evidence="1" id="KW-0812">Transmembrane</keyword>
<comment type="caution">
    <text evidence="2">The sequence shown here is derived from an EMBL/GenBank/DDBJ whole genome shotgun (WGS) entry which is preliminary data.</text>
</comment>
<protein>
    <recommendedName>
        <fullName evidence="4">Competence protein ComGD</fullName>
    </recommendedName>
</protein>
<dbReference type="Proteomes" id="UP000018559">
    <property type="component" value="Unassembled WGS sequence"/>
</dbReference>
<dbReference type="AlphaFoldDB" id="V7HVS9"/>
<dbReference type="RefSeq" id="WP_023859761.1">
    <property type="nucleotide sequence ID" value="NZ_AWWH01000134.1"/>
</dbReference>
<gene>
    <name evidence="2" type="ORF">LEQ_0589c</name>
</gene>
<proteinExistence type="predicted"/>
<evidence type="ECO:0000313" key="3">
    <source>
        <dbReference type="Proteomes" id="UP000018559"/>
    </source>
</evidence>
<keyword evidence="1" id="KW-1133">Transmembrane helix</keyword>
<feature type="transmembrane region" description="Helical" evidence="1">
    <location>
        <begin position="7"/>
        <end position="31"/>
    </location>
</feature>
<name>V7HVS9_9LACO</name>
<evidence type="ECO:0000256" key="1">
    <source>
        <dbReference type="SAM" id="Phobius"/>
    </source>
</evidence>
<evidence type="ECO:0008006" key="4">
    <source>
        <dbReference type="Google" id="ProtNLM"/>
    </source>
</evidence>
<organism evidence="2 3">
    <name type="scientific">Ligilactobacillus equi DPC 6820</name>
    <dbReference type="NCBI Taxonomy" id="1392007"/>
    <lineage>
        <taxon>Bacteria</taxon>
        <taxon>Bacillati</taxon>
        <taxon>Bacillota</taxon>
        <taxon>Bacilli</taxon>
        <taxon>Lactobacillales</taxon>
        <taxon>Lactobacillaceae</taxon>
        <taxon>Ligilactobacillus</taxon>
    </lineage>
</organism>
<keyword evidence="3" id="KW-1185">Reference proteome</keyword>
<evidence type="ECO:0000313" key="2">
    <source>
        <dbReference type="EMBL" id="ETA74007.1"/>
    </source>
</evidence>
<dbReference type="PATRIC" id="fig|1392007.3.peg.1167"/>
<dbReference type="EMBL" id="AWWH01000134">
    <property type="protein sequence ID" value="ETA74007.1"/>
    <property type="molecule type" value="Genomic_DNA"/>
</dbReference>
<sequence length="147" mass="17059">MQNNKIIAFTLIESVLVLVISTIVLTLGVIWGPACLQAVQERNFWITFDRQWRMVMIEANRYDEQVKIDFSHISNHSRVIFTFEKSNKVTRLDYPPQLQNARNVEAVYRKGGGLKMQKVMIKNMRTKQVYTLVPQIGVGGKYVIQKQ</sequence>
<reference evidence="2 3" key="1">
    <citation type="journal article" date="2014" name="Genome Announc.">
        <title>The Genome of the Predominant Equine Lactobacillus Species, Lactobacillus equi, Is Reflective of Its Lifestyle Adaptations to an Herbivorous Host.</title>
        <authorList>
            <person name="O'Donnell M.M."/>
            <person name="Harris H.M."/>
            <person name="O'Toole P.W."/>
            <person name="Ross R.P."/>
        </authorList>
    </citation>
    <scope>NUCLEOTIDE SEQUENCE [LARGE SCALE GENOMIC DNA]</scope>
    <source>
        <strain evidence="2 3">DPC 6820</strain>
    </source>
</reference>